<dbReference type="RefSeq" id="WP_078806754.1">
    <property type="nucleotide sequence ID" value="NZ_FUXI01000007.1"/>
</dbReference>
<feature type="binding site" evidence="20">
    <location>
        <begin position="9"/>
        <end position="12"/>
    </location>
    <ligand>
        <name>UDP-N-acetyl-alpha-D-glucosamine</name>
        <dbReference type="ChEBI" id="CHEBI:57705"/>
    </ligand>
</feature>
<feature type="binding site" evidence="20">
    <location>
        <position position="351"/>
    </location>
    <ligand>
        <name>UDP-N-acetyl-alpha-D-glucosamine</name>
        <dbReference type="ChEBI" id="CHEBI:57705"/>
    </ligand>
</feature>
<evidence type="ECO:0000313" key="23">
    <source>
        <dbReference type="Proteomes" id="UP000190328"/>
    </source>
</evidence>
<dbReference type="GO" id="GO:0019134">
    <property type="term" value="F:glucosamine-1-phosphate N-acetyltransferase activity"/>
    <property type="evidence" value="ECO:0007669"/>
    <property type="project" value="UniProtKB-UniRule"/>
</dbReference>
<feature type="binding site" evidence="20">
    <location>
        <position position="155"/>
    </location>
    <ligand>
        <name>UDP-N-acetyl-alpha-D-glucosamine</name>
        <dbReference type="ChEBI" id="CHEBI:57705"/>
    </ligand>
</feature>
<feature type="active site" description="Proton acceptor" evidence="20">
    <location>
        <position position="363"/>
    </location>
</feature>
<feature type="region of interest" description="Pyrophosphorylase" evidence="20">
    <location>
        <begin position="1"/>
        <end position="230"/>
    </location>
</feature>
<comment type="catalytic activity">
    <reaction evidence="17 20">
        <text>alpha-D-glucosamine 1-phosphate + acetyl-CoA = N-acetyl-alpha-D-glucosamine 1-phosphate + CoA + H(+)</text>
        <dbReference type="Rhea" id="RHEA:13725"/>
        <dbReference type="ChEBI" id="CHEBI:15378"/>
        <dbReference type="ChEBI" id="CHEBI:57287"/>
        <dbReference type="ChEBI" id="CHEBI:57288"/>
        <dbReference type="ChEBI" id="CHEBI:57776"/>
        <dbReference type="ChEBI" id="CHEBI:58516"/>
        <dbReference type="EC" id="2.3.1.157"/>
    </reaction>
</comment>
<keyword evidence="6 20" id="KW-0963">Cytoplasm</keyword>
<dbReference type="GO" id="GO:0006048">
    <property type="term" value="P:UDP-N-acetylglucosamine biosynthetic process"/>
    <property type="evidence" value="ECO:0007669"/>
    <property type="project" value="UniProtKB-UniPathway"/>
</dbReference>
<reference evidence="23" key="1">
    <citation type="submission" date="2017-02" db="EMBL/GenBank/DDBJ databases">
        <authorList>
            <person name="Varghese N."/>
            <person name="Submissions S."/>
        </authorList>
    </citation>
    <scope>NUCLEOTIDE SEQUENCE [LARGE SCALE GENOMIC DNA]</scope>
    <source>
        <strain evidence="23">ATCC BAA-1030</strain>
    </source>
</reference>
<evidence type="ECO:0000256" key="2">
    <source>
        <dbReference type="ARBA" id="ARBA00005166"/>
    </source>
</evidence>
<keyword evidence="13 20" id="KW-0573">Peptidoglycan synthesis</keyword>
<evidence type="ECO:0000256" key="11">
    <source>
        <dbReference type="ARBA" id="ARBA00022842"/>
    </source>
</evidence>
<keyword evidence="15 20" id="KW-0012">Acyltransferase</keyword>
<dbReference type="InterPro" id="IPR050065">
    <property type="entry name" value="GlmU-like"/>
</dbReference>
<dbReference type="SUPFAM" id="SSF53448">
    <property type="entry name" value="Nucleotide-diphospho-sugar transferases"/>
    <property type="match status" value="1"/>
</dbReference>
<dbReference type="GO" id="GO:0008360">
    <property type="term" value="P:regulation of cell shape"/>
    <property type="evidence" value="ECO:0007669"/>
    <property type="project" value="UniProtKB-KW"/>
</dbReference>
<evidence type="ECO:0000256" key="10">
    <source>
        <dbReference type="ARBA" id="ARBA00022737"/>
    </source>
</evidence>
<dbReference type="Gene3D" id="3.90.550.10">
    <property type="entry name" value="Spore Coat Polysaccharide Biosynthesis Protein SpsA, Chain A"/>
    <property type="match status" value="1"/>
</dbReference>
<feature type="region of interest" description="N-acetyltransferase" evidence="20">
    <location>
        <begin position="252"/>
        <end position="458"/>
    </location>
</feature>
<feature type="binding site" evidence="20">
    <location>
        <position position="103"/>
    </location>
    <ligand>
        <name>Mg(2+)</name>
        <dbReference type="ChEBI" id="CHEBI:18420"/>
    </ligand>
</feature>
<dbReference type="AlphaFoldDB" id="A0A1T4LW03"/>
<evidence type="ECO:0000256" key="14">
    <source>
        <dbReference type="ARBA" id="ARBA00023268"/>
    </source>
</evidence>
<keyword evidence="12 20" id="KW-0133">Cell shape</keyword>
<dbReference type="EMBL" id="FUXI01000007">
    <property type="protein sequence ID" value="SJZ58634.1"/>
    <property type="molecule type" value="Genomic_DNA"/>
</dbReference>
<dbReference type="CDD" id="cd03353">
    <property type="entry name" value="LbH_GlmU_C"/>
    <property type="match status" value="1"/>
</dbReference>
<feature type="binding site" evidence="20">
    <location>
        <position position="228"/>
    </location>
    <ligand>
        <name>UDP-N-acetyl-alpha-D-glucosamine</name>
        <dbReference type="ChEBI" id="CHEBI:57705"/>
    </ligand>
</feature>
<evidence type="ECO:0000256" key="16">
    <source>
        <dbReference type="ARBA" id="ARBA00023316"/>
    </source>
</evidence>
<evidence type="ECO:0000256" key="12">
    <source>
        <dbReference type="ARBA" id="ARBA00022960"/>
    </source>
</evidence>
<dbReference type="InterPro" id="IPR001451">
    <property type="entry name" value="Hexapep"/>
</dbReference>
<dbReference type="STRING" id="263852.SAMN02745116_00821"/>
<dbReference type="OrthoDB" id="9775031at2"/>
<dbReference type="NCBIfam" id="TIGR01173">
    <property type="entry name" value="glmU"/>
    <property type="match status" value="1"/>
</dbReference>
<evidence type="ECO:0000256" key="3">
    <source>
        <dbReference type="ARBA" id="ARBA00005208"/>
    </source>
</evidence>
<dbReference type="PANTHER" id="PTHR43584:SF3">
    <property type="entry name" value="BIFUNCTIONAL PROTEIN GLMU"/>
    <property type="match status" value="1"/>
</dbReference>
<feature type="binding site" evidence="20">
    <location>
        <position position="140"/>
    </location>
    <ligand>
        <name>UDP-N-acetyl-alpha-D-glucosamine</name>
        <dbReference type="ChEBI" id="CHEBI:57705"/>
    </ligand>
</feature>
<dbReference type="PANTHER" id="PTHR43584">
    <property type="entry name" value="NUCLEOTIDYL TRANSFERASE"/>
    <property type="match status" value="1"/>
</dbReference>
<gene>
    <name evidence="20" type="primary">glmU</name>
    <name evidence="22" type="ORF">SAMN02745116_00821</name>
</gene>
<comment type="catalytic activity">
    <reaction evidence="18 20">
        <text>N-acetyl-alpha-D-glucosamine 1-phosphate + UTP + H(+) = UDP-N-acetyl-alpha-D-glucosamine + diphosphate</text>
        <dbReference type="Rhea" id="RHEA:13509"/>
        <dbReference type="ChEBI" id="CHEBI:15378"/>
        <dbReference type="ChEBI" id="CHEBI:33019"/>
        <dbReference type="ChEBI" id="CHEBI:46398"/>
        <dbReference type="ChEBI" id="CHEBI:57705"/>
        <dbReference type="ChEBI" id="CHEBI:57776"/>
        <dbReference type="EC" id="2.7.7.23"/>
    </reaction>
</comment>
<evidence type="ECO:0000256" key="7">
    <source>
        <dbReference type="ARBA" id="ARBA00022679"/>
    </source>
</evidence>
<dbReference type="GO" id="GO:0071555">
    <property type="term" value="P:cell wall organization"/>
    <property type="evidence" value="ECO:0007669"/>
    <property type="project" value="UniProtKB-KW"/>
</dbReference>
<dbReference type="Pfam" id="PF14602">
    <property type="entry name" value="Hexapep_2"/>
    <property type="match status" value="1"/>
</dbReference>
<dbReference type="GO" id="GO:0000902">
    <property type="term" value="P:cell morphogenesis"/>
    <property type="evidence" value="ECO:0007669"/>
    <property type="project" value="UniProtKB-UniRule"/>
</dbReference>
<keyword evidence="8 20" id="KW-0548">Nucleotidyltransferase</keyword>
<dbReference type="CDD" id="cd02540">
    <property type="entry name" value="GT2_GlmU_N_bac"/>
    <property type="match status" value="1"/>
</dbReference>
<comment type="similarity">
    <text evidence="5 20">In the N-terminal section; belongs to the N-acetylglucosamine-1-phosphate uridyltransferase family.</text>
</comment>
<dbReference type="GO" id="GO:0009245">
    <property type="term" value="P:lipid A biosynthetic process"/>
    <property type="evidence" value="ECO:0007669"/>
    <property type="project" value="UniProtKB-UniRule"/>
</dbReference>
<dbReference type="GO" id="GO:0000287">
    <property type="term" value="F:magnesium ion binding"/>
    <property type="evidence" value="ECO:0007669"/>
    <property type="project" value="UniProtKB-UniRule"/>
</dbReference>
<dbReference type="InterPro" id="IPR038009">
    <property type="entry name" value="GlmU_C_LbH"/>
</dbReference>
<dbReference type="EC" id="2.3.1.157" evidence="20"/>
<dbReference type="UniPathway" id="UPA00973"/>
<comment type="pathway">
    <text evidence="3 20">Nucleotide-sugar biosynthesis; UDP-N-acetyl-alpha-D-glucosamine biosynthesis; UDP-N-acetyl-alpha-D-glucosamine from N-acetyl-alpha-D-glucosamine 1-phosphate: step 1/1.</text>
</comment>
<dbReference type="InterPro" id="IPR005882">
    <property type="entry name" value="Bifunctional_GlmU"/>
</dbReference>
<dbReference type="Pfam" id="PF00483">
    <property type="entry name" value="NTP_transferase"/>
    <property type="match status" value="1"/>
</dbReference>
<keyword evidence="23" id="KW-1185">Reference proteome</keyword>
<feature type="binding site" evidence="20">
    <location>
        <begin position="386"/>
        <end position="387"/>
    </location>
    <ligand>
        <name>acetyl-CoA</name>
        <dbReference type="ChEBI" id="CHEBI:57288"/>
    </ligand>
</feature>
<dbReference type="GO" id="GO:0005737">
    <property type="term" value="C:cytoplasm"/>
    <property type="evidence" value="ECO:0007669"/>
    <property type="project" value="UniProtKB-SubCell"/>
</dbReference>
<evidence type="ECO:0000256" key="18">
    <source>
        <dbReference type="ARBA" id="ARBA00048493"/>
    </source>
</evidence>
<protein>
    <recommendedName>
        <fullName evidence="20">Bifunctional protein GlmU</fullName>
    </recommendedName>
    <domain>
        <recommendedName>
            <fullName evidence="20">UDP-N-acetylglucosamine pyrophosphorylase</fullName>
            <ecNumber evidence="20">2.7.7.23</ecNumber>
        </recommendedName>
        <alternativeName>
            <fullName evidence="20">N-acetylglucosamine-1-phosphate uridyltransferase</fullName>
        </alternativeName>
    </domain>
    <domain>
        <recommendedName>
            <fullName evidence="20">Glucosamine-1-phosphate N-acetyltransferase</fullName>
            <ecNumber evidence="20">2.3.1.157</ecNumber>
        </recommendedName>
    </domain>
</protein>
<accession>A0A1T4LW03</accession>
<dbReference type="NCBIfam" id="NF010934">
    <property type="entry name" value="PRK14354.1"/>
    <property type="match status" value="1"/>
</dbReference>
<dbReference type="SUPFAM" id="SSF51161">
    <property type="entry name" value="Trimeric LpxA-like enzymes"/>
    <property type="match status" value="1"/>
</dbReference>
<feature type="binding site" evidence="20">
    <location>
        <position position="405"/>
    </location>
    <ligand>
        <name>acetyl-CoA</name>
        <dbReference type="ChEBI" id="CHEBI:57288"/>
    </ligand>
</feature>
<evidence type="ECO:0000256" key="1">
    <source>
        <dbReference type="ARBA" id="ARBA00004496"/>
    </source>
</evidence>
<feature type="binding site" evidence="20">
    <location>
        <position position="366"/>
    </location>
    <ligand>
        <name>UDP-N-acetyl-alpha-D-glucosamine</name>
        <dbReference type="ChEBI" id="CHEBI:57705"/>
    </ligand>
</feature>
<dbReference type="Pfam" id="PF00132">
    <property type="entry name" value="Hexapep"/>
    <property type="match status" value="1"/>
</dbReference>
<evidence type="ECO:0000256" key="4">
    <source>
        <dbReference type="ARBA" id="ARBA00007707"/>
    </source>
</evidence>
<proteinExistence type="inferred from homology"/>
<dbReference type="EC" id="2.7.7.23" evidence="20"/>
<evidence type="ECO:0000256" key="20">
    <source>
        <dbReference type="HAMAP-Rule" id="MF_01631"/>
    </source>
</evidence>
<feature type="binding site" evidence="20">
    <location>
        <begin position="101"/>
        <end position="103"/>
    </location>
    <ligand>
        <name>UDP-N-acetyl-alpha-D-glucosamine</name>
        <dbReference type="ChEBI" id="CHEBI:57705"/>
    </ligand>
</feature>
<evidence type="ECO:0000256" key="5">
    <source>
        <dbReference type="ARBA" id="ARBA00007947"/>
    </source>
</evidence>
<feature type="binding site" evidence="20">
    <location>
        <position position="377"/>
    </location>
    <ligand>
        <name>UDP-N-acetyl-alpha-D-glucosamine</name>
        <dbReference type="ChEBI" id="CHEBI:57705"/>
    </ligand>
</feature>
<evidence type="ECO:0000256" key="8">
    <source>
        <dbReference type="ARBA" id="ARBA00022695"/>
    </source>
</evidence>
<feature type="domain" description="Nucleotidyl transferase" evidence="21">
    <location>
        <begin position="7"/>
        <end position="220"/>
    </location>
</feature>
<evidence type="ECO:0000256" key="9">
    <source>
        <dbReference type="ARBA" id="ARBA00022723"/>
    </source>
</evidence>
<dbReference type="InterPro" id="IPR005835">
    <property type="entry name" value="NTP_transferase_dom"/>
</dbReference>
<feature type="binding site" evidence="20">
    <location>
        <position position="73"/>
    </location>
    <ligand>
        <name>UDP-N-acetyl-alpha-D-glucosamine</name>
        <dbReference type="ChEBI" id="CHEBI:57705"/>
    </ligand>
</feature>
<name>A0A1T4LW03_9ENTE</name>
<comment type="pathway">
    <text evidence="2 20">Nucleotide-sugar biosynthesis; UDP-N-acetyl-alpha-D-glucosamine biosynthesis; N-acetyl-alpha-D-glucosamine 1-phosphate from alpha-D-glucosamine 6-phosphate (route II): step 2/2.</text>
</comment>
<evidence type="ECO:0000256" key="15">
    <source>
        <dbReference type="ARBA" id="ARBA00023315"/>
    </source>
</evidence>
<dbReference type="Gene3D" id="2.160.10.10">
    <property type="entry name" value="Hexapeptide repeat proteins"/>
    <property type="match status" value="1"/>
</dbReference>
<dbReference type="HAMAP" id="MF_01631">
    <property type="entry name" value="GlmU"/>
    <property type="match status" value="1"/>
</dbReference>
<comment type="function">
    <text evidence="19 20">Catalyzes the last two sequential reactions in the de novo biosynthetic pathway for UDP-N-acetylglucosamine (UDP-GlcNAc). The C-terminal domain catalyzes the transfer of acetyl group from acetyl coenzyme A to glucosamine-1-phosphate (GlcN-1-P) to produce N-acetylglucosamine-1-phosphate (GlcNAc-1-P), which is converted into UDP-GlcNAc by the transfer of uridine 5-monophosphate (from uridine 5-triphosphate), a reaction catalyzed by the N-terminal domain.</text>
</comment>
<dbReference type="GO" id="GO:0009252">
    <property type="term" value="P:peptidoglycan biosynthetic process"/>
    <property type="evidence" value="ECO:0007669"/>
    <property type="project" value="UniProtKB-UniRule"/>
</dbReference>
<feature type="binding site" evidence="20">
    <location>
        <position position="23"/>
    </location>
    <ligand>
        <name>UDP-N-acetyl-alpha-D-glucosamine</name>
        <dbReference type="ChEBI" id="CHEBI:57705"/>
    </ligand>
</feature>
<feature type="binding site" evidence="20">
    <location>
        <begin position="78"/>
        <end position="79"/>
    </location>
    <ligand>
        <name>UDP-N-acetyl-alpha-D-glucosamine</name>
        <dbReference type="ChEBI" id="CHEBI:57705"/>
    </ligand>
</feature>
<dbReference type="Proteomes" id="UP000190328">
    <property type="component" value="Unassembled WGS sequence"/>
</dbReference>
<dbReference type="GO" id="GO:0016020">
    <property type="term" value="C:membrane"/>
    <property type="evidence" value="ECO:0007669"/>
    <property type="project" value="GOC"/>
</dbReference>
<evidence type="ECO:0000313" key="22">
    <source>
        <dbReference type="EMBL" id="SJZ58634.1"/>
    </source>
</evidence>
<evidence type="ECO:0000259" key="21">
    <source>
        <dbReference type="Pfam" id="PF00483"/>
    </source>
</evidence>
<comment type="subcellular location">
    <subcellularLocation>
        <location evidence="1 20">Cytoplasm</location>
    </subcellularLocation>
</comment>
<organism evidence="22 23">
    <name type="scientific">Pilibacter termitis</name>
    <dbReference type="NCBI Taxonomy" id="263852"/>
    <lineage>
        <taxon>Bacteria</taxon>
        <taxon>Bacillati</taxon>
        <taxon>Bacillota</taxon>
        <taxon>Bacilli</taxon>
        <taxon>Lactobacillales</taxon>
        <taxon>Enterococcaceae</taxon>
        <taxon>Pilibacter</taxon>
    </lineage>
</organism>
<keyword evidence="9 20" id="KW-0479">Metal-binding</keyword>
<keyword evidence="14 20" id="KW-0511">Multifunctional enzyme</keyword>
<dbReference type="UniPathway" id="UPA00113">
    <property type="reaction ID" value="UER00532"/>
</dbReference>
<comment type="cofactor">
    <cofactor evidence="20">
        <name>Mg(2+)</name>
        <dbReference type="ChEBI" id="CHEBI:18420"/>
    </cofactor>
    <text evidence="20">Binds 1 Mg(2+) ion per subunit.</text>
</comment>
<keyword evidence="10 20" id="KW-0677">Repeat</keyword>
<evidence type="ECO:0000256" key="13">
    <source>
        <dbReference type="ARBA" id="ARBA00022984"/>
    </source>
</evidence>
<comment type="pathway">
    <text evidence="20">Bacterial outer membrane biogenesis; LPS lipid A biosynthesis.</text>
</comment>
<comment type="subunit">
    <text evidence="20">Homotrimer.</text>
</comment>
<keyword evidence="7 20" id="KW-0808">Transferase</keyword>
<feature type="binding site" evidence="20">
    <location>
        <position position="170"/>
    </location>
    <ligand>
        <name>UDP-N-acetyl-alpha-D-glucosamine</name>
        <dbReference type="ChEBI" id="CHEBI:57705"/>
    </ligand>
</feature>
<dbReference type="GO" id="GO:0003977">
    <property type="term" value="F:UDP-N-acetylglucosamine diphosphorylase activity"/>
    <property type="evidence" value="ECO:0007669"/>
    <property type="project" value="UniProtKB-UniRule"/>
</dbReference>
<keyword evidence="16 20" id="KW-0961">Cell wall biogenesis/degradation</keyword>
<feature type="binding site" evidence="20">
    <location>
        <position position="333"/>
    </location>
    <ligand>
        <name>UDP-N-acetyl-alpha-D-glucosamine</name>
        <dbReference type="ChEBI" id="CHEBI:57705"/>
    </ligand>
</feature>
<feature type="binding site" evidence="20">
    <location>
        <position position="440"/>
    </location>
    <ligand>
        <name>acetyl-CoA</name>
        <dbReference type="ChEBI" id="CHEBI:57288"/>
    </ligand>
</feature>
<evidence type="ECO:0000256" key="17">
    <source>
        <dbReference type="ARBA" id="ARBA00048247"/>
    </source>
</evidence>
<feature type="binding site" evidence="20">
    <location>
        <position position="380"/>
    </location>
    <ligand>
        <name>acetyl-CoA</name>
        <dbReference type="ChEBI" id="CHEBI:57288"/>
    </ligand>
</feature>
<sequence>MENRFVIILAAGKGTRMKSKLYKVLHKVAGKAMVDHVLTQVENTRPDEIVTIVGHGAEAVKATLGERSKYALQAEQLGTGHAVLQAKELLAGKKGTTLVVSGDTPLLTWETLSNLFEYHATRQSSATILTANAPDPFGYGRIIRDHIGIVERIVEQKDASAEEARVTEINTGTYVFDNELLFDALGKIDTNNAQGEYYLTDIIEILKNEGQTVAAFQMDNFDESLGVNDRIALSEANRIMRDRINKYHMVQGVTLVDPASTYIQYGVKIGSDTIIEPNVHIKGKTVIGSDVVIGANSEIVDSTIEDNVKIRSSVIEESIVRTGADVGPMAHLRPLAEIGENAHVGNFVEVKKATLGKGTKAGHLTYIGNAEIGNEVNIGAGVIFVNYDGKNKYESKVDDFAFIGSNANIVSPVHVGKNGLVTAGSTITEDVAEDALAFGRARQVNKEDRAKNYPHYKG</sequence>
<feature type="binding site" evidence="20">
    <location>
        <position position="423"/>
    </location>
    <ligand>
        <name>acetyl-CoA</name>
        <dbReference type="ChEBI" id="CHEBI:57288"/>
    </ligand>
</feature>
<dbReference type="InterPro" id="IPR029044">
    <property type="entry name" value="Nucleotide-diphossugar_trans"/>
</dbReference>
<evidence type="ECO:0000256" key="6">
    <source>
        <dbReference type="ARBA" id="ARBA00022490"/>
    </source>
</evidence>
<comment type="similarity">
    <text evidence="4 20">In the C-terminal section; belongs to the transferase hexapeptide repeat family.</text>
</comment>
<feature type="binding site" evidence="20">
    <location>
        <position position="228"/>
    </location>
    <ligand>
        <name>Mg(2+)</name>
        <dbReference type="ChEBI" id="CHEBI:18420"/>
    </ligand>
</feature>
<keyword evidence="11 20" id="KW-0460">Magnesium</keyword>
<evidence type="ECO:0000256" key="19">
    <source>
        <dbReference type="ARBA" id="ARBA00049628"/>
    </source>
</evidence>
<feature type="region of interest" description="Linker" evidence="20">
    <location>
        <begin position="231"/>
        <end position="251"/>
    </location>
</feature>
<dbReference type="InterPro" id="IPR011004">
    <property type="entry name" value="Trimer_LpxA-like_sf"/>
</dbReference>